<dbReference type="AlphaFoldDB" id="A0A3R6ZKG0"/>
<dbReference type="GO" id="GO:0043041">
    <property type="term" value="P:amino acid activation for nonribosomal peptide biosynthetic process"/>
    <property type="evidence" value="ECO:0007669"/>
    <property type="project" value="TreeGrafter"/>
</dbReference>
<gene>
    <name evidence="2" type="ORF">DYB32_009365</name>
</gene>
<dbReference type="GO" id="GO:0031177">
    <property type="term" value="F:phosphopantetheine binding"/>
    <property type="evidence" value="ECO:0007669"/>
    <property type="project" value="TreeGrafter"/>
</dbReference>
<accession>A0A3R6ZKG0</accession>
<dbReference type="Gene3D" id="3.30.559.30">
    <property type="entry name" value="Nonribosomal peptide synthetase, condensation domain"/>
    <property type="match status" value="1"/>
</dbReference>
<dbReference type="Gene3D" id="3.30.559.10">
    <property type="entry name" value="Chloramphenicol acetyltransferase-like domain"/>
    <property type="match status" value="1"/>
</dbReference>
<dbReference type="GO" id="GO:0044550">
    <property type="term" value="P:secondary metabolite biosynthetic process"/>
    <property type="evidence" value="ECO:0007669"/>
    <property type="project" value="TreeGrafter"/>
</dbReference>
<sequence length="528" mass="57993">MIYATVNARGAYVAQMPMRLRTGGVGAKLSSAFRSVVQQNDVLWSTFVTTARGIFQVISEDAADMEVAEVRVSSLDAFLAQDYARGFAVGDNFFVRLALVEAEDGSFAVLTIHHALYDGWSLSMLMGDLMDAYSGVVVPSLPSFCNVVDYIEAQDAAAYWQSYLGGAEVVTDRVVGGLVVKDADRIMHPLISTVPCRVRFDDASTLSSQLKCVLTDRVATMEHPHASLTDVKRWSGIEGDLLDTLLVYQNLPGTKDDVLVTDYEEVRVQHGVQASMEYAFELIIAPAGSDKFACQTNRIFNCSIVPDEETNVSTATAKTPEAIAEPEGEDAVSNPAVAAPSAEENASVERFSVSTDVGVSPDALEAVSTERNGLADMLRQSEAHVQMRLPKNNFLERQVEIVARTSVQQELEFTHRRADLEQEEVVLMARALRLAARQRRAQESTAAPFQVTEQTRDSVTDQLHTPAYVEALIDRHAMELRASLLPTRRSSLVHFLCYPHSFWPAALRACVSLTLMEKHHGAPAVISY</sequence>
<reference evidence="2 3" key="1">
    <citation type="submission" date="2018-08" db="EMBL/GenBank/DDBJ databases">
        <title>Aphanomyces genome sequencing and annotation.</title>
        <authorList>
            <person name="Minardi D."/>
            <person name="Oidtmann B."/>
            <person name="Van Der Giezen M."/>
            <person name="Studholme D.J."/>
        </authorList>
    </citation>
    <scope>NUCLEOTIDE SEQUENCE [LARGE SCALE GENOMIC DNA]</scope>
    <source>
        <strain evidence="2 3">NJM0002</strain>
    </source>
</reference>
<feature type="domain" description="Condensation" evidence="1">
    <location>
        <begin position="11"/>
        <end position="168"/>
    </location>
</feature>
<dbReference type="EMBL" id="QUSY01001269">
    <property type="protein sequence ID" value="RHY25525.1"/>
    <property type="molecule type" value="Genomic_DNA"/>
</dbReference>
<dbReference type="InterPro" id="IPR001242">
    <property type="entry name" value="Condensation_dom"/>
</dbReference>
<proteinExistence type="predicted"/>
<dbReference type="PANTHER" id="PTHR45527">
    <property type="entry name" value="NONRIBOSOMAL PEPTIDE SYNTHETASE"/>
    <property type="match status" value="1"/>
</dbReference>
<dbReference type="Pfam" id="PF00668">
    <property type="entry name" value="Condensation"/>
    <property type="match status" value="1"/>
</dbReference>
<dbReference type="PANTHER" id="PTHR45527:SF1">
    <property type="entry name" value="FATTY ACID SYNTHASE"/>
    <property type="match status" value="1"/>
</dbReference>
<dbReference type="GO" id="GO:0005737">
    <property type="term" value="C:cytoplasm"/>
    <property type="evidence" value="ECO:0007669"/>
    <property type="project" value="TreeGrafter"/>
</dbReference>
<dbReference type="GO" id="GO:0003824">
    <property type="term" value="F:catalytic activity"/>
    <property type="evidence" value="ECO:0007669"/>
    <property type="project" value="InterPro"/>
</dbReference>
<name>A0A3R6ZKG0_9STRA</name>
<comment type="caution">
    <text evidence="2">The sequence shown here is derived from an EMBL/GenBank/DDBJ whole genome shotgun (WGS) entry which is preliminary data.</text>
</comment>
<evidence type="ECO:0000313" key="2">
    <source>
        <dbReference type="EMBL" id="RHY25525.1"/>
    </source>
</evidence>
<keyword evidence="3" id="KW-1185">Reference proteome</keyword>
<dbReference type="SUPFAM" id="SSF52777">
    <property type="entry name" value="CoA-dependent acyltransferases"/>
    <property type="match status" value="2"/>
</dbReference>
<dbReference type="VEuPathDB" id="FungiDB:H310_13963"/>
<dbReference type="InterPro" id="IPR023213">
    <property type="entry name" value="CAT-like_dom_sf"/>
</dbReference>
<dbReference type="VEuPathDB" id="FungiDB:H310_13966"/>
<protein>
    <recommendedName>
        <fullName evidence="1">Condensation domain-containing protein</fullName>
    </recommendedName>
</protein>
<organism evidence="2 3">
    <name type="scientific">Aphanomyces invadans</name>
    <dbReference type="NCBI Taxonomy" id="157072"/>
    <lineage>
        <taxon>Eukaryota</taxon>
        <taxon>Sar</taxon>
        <taxon>Stramenopiles</taxon>
        <taxon>Oomycota</taxon>
        <taxon>Saprolegniomycetes</taxon>
        <taxon>Saprolegniales</taxon>
        <taxon>Verrucalvaceae</taxon>
        <taxon>Aphanomyces</taxon>
    </lineage>
</organism>
<evidence type="ECO:0000313" key="3">
    <source>
        <dbReference type="Proteomes" id="UP000285060"/>
    </source>
</evidence>
<dbReference type="Proteomes" id="UP000285060">
    <property type="component" value="Unassembled WGS sequence"/>
</dbReference>
<evidence type="ECO:0000259" key="1">
    <source>
        <dbReference type="Pfam" id="PF00668"/>
    </source>
</evidence>